<comment type="caution">
    <text evidence="2">The sequence shown here is derived from an EMBL/GenBank/DDBJ whole genome shotgun (WGS) entry which is preliminary data.</text>
</comment>
<evidence type="ECO:0000313" key="3">
    <source>
        <dbReference type="Proteomes" id="UP000636956"/>
    </source>
</evidence>
<evidence type="ECO:0000313" key="2">
    <source>
        <dbReference type="EMBL" id="GGJ80525.1"/>
    </source>
</evidence>
<reference evidence="2" key="1">
    <citation type="journal article" date="2014" name="Int. J. Syst. Evol. Microbiol.">
        <title>Complete genome sequence of Corynebacterium casei LMG S-19264T (=DSM 44701T), isolated from a smear-ripened cheese.</title>
        <authorList>
            <consortium name="US DOE Joint Genome Institute (JGI-PGF)"/>
            <person name="Walter F."/>
            <person name="Albersmeier A."/>
            <person name="Kalinowski J."/>
            <person name="Ruckert C."/>
        </authorList>
    </citation>
    <scope>NUCLEOTIDE SEQUENCE</scope>
    <source>
        <strain evidence="2">CGMCC 1.8984</strain>
    </source>
</reference>
<proteinExistence type="predicted"/>
<feature type="region of interest" description="Disordered" evidence="1">
    <location>
        <begin position="20"/>
        <end position="71"/>
    </location>
</feature>
<accession>A0A917URS1</accession>
<name>A0A917URS1_9MICO</name>
<dbReference type="Proteomes" id="UP000636956">
    <property type="component" value="Unassembled WGS sequence"/>
</dbReference>
<dbReference type="EMBL" id="BMMD01000009">
    <property type="protein sequence ID" value="GGJ80525.1"/>
    <property type="molecule type" value="Genomic_DNA"/>
</dbReference>
<reference evidence="2" key="2">
    <citation type="submission" date="2020-09" db="EMBL/GenBank/DDBJ databases">
        <authorList>
            <person name="Sun Q."/>
            <person name="Zhou Y."/>
        </authorList>
    </citation>
    <scope>NUCLEOTIDE SEQUENCE</scope>
    <source>
        <strain evidence="2">CGMCC 1.8984</strain>
    </source>
</reference>
<keyword evidence="3" id="KW-1185">Reference proteome</keyword>
<dbReference type="AlphaFoldDB" id="A0A917URS1"/>
<feature type="compositionally biased region" description="Basic and acidic residues" evidence="1">
    <location>
        <begin position="20"/>
        <end position="57"/>
    </location>
</feature>
<evidence type="ECO:0000256" key="1">
    <source>
        <dbReference type="SAM" id="MobiDB-lite"/>
    </source>
</evidence>
<organism evidence="2 3">
    <name type="scientific">Agromyces bauzanensis</name>
    <dbReference type="NCBI Taxonomy" id="1308924"/>
    <lineage>
        <taxon>Bacteria</taxon>
        <taxon>Bacillati</taxon>
        <taxon>Actinomycetota</taxon>
        <taxon>Actinomycetes</taxon>
        <taxon>Micrococcales</taxon>
        <taxon>Microbacteriaceae</taxon>
        <taxon>Agromyces</taxon>
    </lineage>
</organism>
<protein>
    <submittedName>
        <fullName evidence="2">Uncharacterized protein</fullName>
    </submittedName>
</protein>
<gene>
    <name evidence="2" type="ORF">GCM10011372_18660</name>
</gene>
<sequence length="71" mass="7935">MRRLHAECARLARGPVLAVGDRHVDAEPRQADREHEPARAGTHHEHVGPELLTRRIGDTPTPAPRGIHSLW</sequence>